<feature type="coiled-coil region" evidence="8">
    <location>
        <begin position="421"/>
        <end position="448"/>
    </location>
</feature>
<dbReference type="PATRIC" id="fig|49547.3.peg.1707"/>
<comment type="catalytic activity">
    <reaction evidence="7">
        <text>a 2'-deoxyadenosine in DNA + S-adenosyl-L-methionine = an N(6)-methyl-2'-deoxyadenosine in DNA + S-adenosyl-L-homocysteine + H(+)</text>
        <dbReference type="Rhea" id="RHEA:15197"/>
        <dbReference type="Rhea" id="RHEA-COMP:12418"/>
        <dbReference type="Rhea" id="RHEA-COMP:12419"/>
        <dbReference type="ChEBI" id="CHEBI:15378"/>
        <dbReference type="ChEBI" id="CHEBI:57856"/>
        <dbReference type="ChEBI" id="CHEBI:59789"/>
        <dbReference type="ChEBI" id="CHEBI:90615"/>
        <dbReference type="ChEBI" id="CHEBI:90616"/>
        <dbReference type="EC" id="2.1.1.72"/>
    </reaction>
</comment>
<feature type="domain" description="TaqI-like C-terminal specificity" evidence="10">
    <location>
        <begin position="780"/>
        <end position="897"/>
    </location>
</feature>
<dbReference type="GO" id="GO:0032259">
    <property type="term" value="P:methylation"/>
    <property type="evidence" value="ECO:0007669"/>
    <property type="project" value="UniProtKB-KW"/>
</dbReference>
<evidence type="ECO:0000256" key="7">
    <source>
        <dbReference type="ARBA" id="ARBA00047942"/>
    </source>
</evidence>
<keyword evidence="6" id="KW-0238">DNA-binding</keyword>
<evidence type="ECO:0000256" key="2">
    <source>
        <dbReference type="ARBA" id="ARBA00022603"/>
    </source>
</evidence>
<reference evidence="11 12" key="1">
    <citation type="submission" date="2016-04" db="EMBL/GenBank/DDBJ databases">
        <title>Genome sequence of Methanobrevibacter curvatus DSM 11111.</title>
        <authorList>
            <person name="Poehlein A."/>
            <person name="Seedorf H."/>
            <person name="Daniel R."/>
        </authorList>
    </citation>
    <scope>NUCLEOTIDE SEQUENCE [LARGE SCALE GENOMIC DNA]</scope>
    <source>
        <strain evidence="11 12">DSM 11111</strain>
    </source>
</reference>
<dbReference type="GO" id="GO:0009007">
    <property type="term" value="F:site-specific DNA-methyltransferase (adenine-specific) activity"/>
    <property type="evidence" value="ECO:0007669"/>
    <property type="project" value="UniProtKB-EC"/>
</dbReference>
<dbReference type="SUPFAM" id="SSF116734">
    <property type="entry name" value="DNA methylase specificity domain"/>
    <property type="match status" value="1"/>
</dbReference>
<dbReference type="PROSITE" id="PS00092">
    <property type="entry name" value="N6_MTASE"/>
    <property type="match status" value="1"/>
</dbReference>
<dbReference type="InterPro" id="IPR023135">
    <property type="entry name" value="N6_DNA_MeTrfase_TaqI_C"/>
</dbReference>
<dbReference type="STRING" id="49547.MBCUR_15990"/>
<dbReference type="Pfam" id="PF07669">
    <property type="entry name" value="Eco57I"/>
    <property type="match status" value="1"/>
</dbReference>
<evidence type="ECO:0000256" key="5">
    <source>
        <dbReference type="ARBA" id="ARBA00022747"/>
    </source>
</evidence>
<dbReference type="InterPro" id="IPR025931">
    <property type="entry name" value="TaqI_C"/>
</dbReference>
<keyword evidence="4" id="KW-0949">S-adenosyl-L-methionine</keyword>
<dbReference type="SUPFAM" id="SSF53335">
    <property type="entry name" value="S-adenosyl-L-methionine-dependent methyltransferases"/>
    <property type="match status" value="1"/>
</dbReference>
<keyword evidence="8" id="KW-0175">Coiled coil</keyword>
<keyword evidence="12" id="KW-1185">Reference proteome</keyword>
<dbReference type="RefSeq" id="WP_067092359.1">
    <property type="nucleotide sequence ID" value="NZ_LWMV01000198.1"/>
</dbReference>
<dbReference type="GO" id="GO:0009307">
    <property type="term" value="P:DNA restriction-modification system"/>
    <property type="evidence" value="ECO:0007669"/>
    <property type="project" value="UniProtKB-KW"/>
</dbReference>
<evidence type="ECO:0000259" key="9">
    <source>
        <dbReference type="Pfam" id="PF07669"/>
    </source>
</evidence>
<keyword evidence="2" id="KW-0489">Methyltransferase</keyword>
<evidence type="ECO:0000313" key="12">
    <source>
        <dbReference type="Proteomes" id="UP000077245"/>
    </source>
</evidence>
<evidence type="ECO:0000259" key="10">
    <source>
        <dbReference type="Pfam" id="PF12950"/>
    </source>
</evidence>
<evidence type="ECO:0000313" key="11">
    <source>
        <dbReference type="EMBL" id="KZX11013.1"/>
    </source>
</evidence>
<dbReference type="OrthoDB" id="70888at2157"/>
<proteinExistence type="predicted"/>
<dbReference type="AlphaFoldDB" id="A0A165ZQ46"/>
<keyword evidence="3" id="KW-0808">Transferase</keyword>
<dbReference type="Gene3D" id="3.90.220.10">
    <property type="entry name" value="Adenine-n6-DNA-methyltransferase Taqi, Chain A, domain 2"/>
    <property type="match status" value="1"/>
</dbReference>
<evidence type="ECO:0000256" key="8">
    <source>
        <dbReference type="SAM" id="Coils"/>
    </source>
</evidence>
<evidence type="ECO:0000256" key="4">
    <source>
        <dbReference type="ARBA" id="ARBA00022691"/>
    </source>
</evidence>
<organism evidence="11 12">
    <name type="scientific">Methanobrevibacter curvatus</name>
    <dbReference type="NCBI Taxonomy" id="49547"/>
    <lineage>
        <taxon>Archaea</taxon>
        <taxon>Methanobacteriati</taxon>
        <taxon>Methanobacteriota</taxon>
        <taxon>Methanomada group</taxon>
        <taxon>Methanobacteria</taxon>
        <taxon>Methanobacteriales</taxon>
        <taxon>Methanobacteriaceae</taxon>
        <taxon>Methanobrevibacter</taxon>
    </lineage>
</organism>
<dbReference type="InterPro" id="IPR029063">
    <property type="entry name" value="SAM-dependent_MTases_sf"/>
</dbReference>
<evidence type="ECO:0000256" key="1">
    <source>
        <dbReference type="ARBA" id="ARBA00011900"/>
    </source>
</evidence>
<dbReference type="PRINTS" id="PR00507">
    <property type="entry name" value="N12N6MTFRASE"/>
</dbReference>
<accession>A0A165ZQ46</accession>
<gene>
    <name evidence="11" type="ORF">MBCUR_15990</name>
</gene>
<protein>
    <recommendedName>
        <fullName evidence="1">site-specific DNA-methyltransferase (adenine-specific)</fullName>
        <ecNumber evidence="1">2.1.1.72</ecNumber>
    </recommendedName>
</protein>
<dbReference type="Gene3D" id="3.40.50.150">
    <property type="entry name" value="Vaccinia Virus protein VP39"/>
    <property type="match status" value="1"/>
</dbReference>
<dbReference type="EC" id="2.1.1.72" evidence="1"/>
<dbReference type="PANTHER" id="PTHR33841:SF1">
    <property type="entry name" value="DNA METHYLTRANSFERASE A"/>
    <property type="match status" value="1"/>
</dbReference>
<dbReference type="Pfam" id="PF12950">
    <property type="entry name" value="TaqI_C"/>
    <property type="match status" value="1"/>
</dbReference>
<dbReference type="InterPro" id="IPR002052">
    <property type="entry name" value="DNA_methylase_N6_adenine_CS"/>
</dbReference>
<feature type="domain" description="Type II methyltransferase M.TaqI-like" evidence="9">
    <location>
        <begin position="501"/>
        <end position="661"/>
    </location>
</feature>
<dbReference type="EMBL" id="LWMV01000198">
    <property type="protein sequence ID" value="KZX11013.1"/>
    <property type="molecule type" value="Genomic_DNA"/>
</dbReference>
<keyword evidence="11" id="KW-0378">Hydrolase</keyword>
<dbReference type="GO" id="GO:0003677">
    <property type="term" value="F:DNA binding"/>
    <property type="evidence" value="ECO:0007669"/>
    <property type="project" value="UniProtKB-KW"/>
</dbReference>
<dbReference type="GO" id="GO:0016787">
    <property type="term" value="F:hydrolase activity"/>
    <property type="evidence" value="ECO:0007669"/>
    <property type="project" value="UniProtKB-KW"/>
</dbReference>
<keyword evidence="5" id="KW-0680">Restriction system</keyword>
<sequence length="1026" mass="121482">MKNNLLRLRNALSKHGKQLEIKHKHKESLTRWYKKYKTGDLSDEVPNYPLFQKCILEKLLGYKYDEDFKFEYPLGQKHVEFMILKDNEPYIAIELKGTDTNLTKSYGGLSAVEQASNYASKKSTIEWYIVSNYYEFRLYNANTQHNYILFTLDDLKHDNTKFKEFLLIFSKESILNKGILNKLLDKKGLFAQDFNIEDEFYKLYSETRSMLIKELEYSNDIDKNTAISKAQLILNRYIFICFCEDKDLLPDNTTNDEILTPIRRKVLAINTLWNRLNELFYFINNGNEENDITAFNGGLFKEDISYLRIRDKVDEEDFYKDISFKWSFLEQEHIVDHELRNYPNINKIYRNLLIISSFDFDSQLDVNILGHIFENSITDIEEIKNEKTSKRKKEGVYYTPDYITKYICENTIIPYLSNNENNKIDDLIKEHQNNIDELENKLINIKIVDPACGSGAFLNKATEILLDIHKAIYEFRYENTNKNNLDYIYDDIDNRRDILLNNIYGVDLNQESIEIAKLGLFLKVCKNDVPLPNLDTNIKCGNSLIDDFTIVEDKAFNWNNNFKNIFDNGGFDIVIGNPPWGGELSDDEKNYIRDTYSNVEYQINSYVAFLEKGNQILKEKGYLGYITPSTWLYMFYFKKIRKFLISNNTINQVIHFKYFVFDDVIAESSVICYKKEKYYNISEINFKIVNNIDEFLYKKYVKIEQKKWEEHYEDGFLSYVDENSFYLKLLNKNEKLGNLCTFSTGIKPYQKNKGTPKQSREDIDNKIYSATYKIGENYEPYLIGGNINSYKIKYPNNQWLKYGKWLAEPRSKFNFNQQKIVIRRTSSQIFAAIDKYGFINLNSVHNMICNDSSKFSLEYFLCLLNSSLINNIYNYLVPDEGRVFSEIKIANLKKLPIPRISIEKQSFFVAKSKNIIEYNNCLQDEINNFNNWLIRTYDIGKPSKKLNNYYELSFEEFLNELKKIKIDIFPRRTQELLEKEFNSSKYLIHSLKTDVKVIDNEIDKKVYELYDLTNEEIEVIEKKINR</sequence>
<dbReference type="InterPro" id="IPR050953">
    <property type="entry name" value="N4_N6_ade-DNA_methylase"/>
</dbReference>
<evidence type="ECO:0000256" key="3">
    <source>
        <dbReference type="ARBA" id="ARBA00022679"/>
    </source>
</evidence>
<dbReference type="InterPro" id="IPR011639">
    <property type="entry name" value="MethylTrfase_TaqI-like_dom"/>
</dbReference>
<dbReference type="PANTHER" id="PTHR33841">
    <property type="entry name" value="DNA METHYLTRANSFERASE YEEA-RELATED"/>
    <property type="match status" value="1"/>
</dbReference>
<name>A0A165ZQ46_9EURY</name>
<evidence type="ECO:0000256" key="6">
    <source>
        <dbReference type="ARBA" id="ARBA00023125"/>
    </source>
</evidence>
<comment type="caution">
    <text evidence="11">The sequence shown here is derived from an EMBL/GenBank/DDBJ whole genome shotgun (WGS) entry which is preliminary data.</text>
</comment>
<dbReference type="Proteomes" id="UP000077245">
    <property type="component" value="Unassembled WGS sequence"/>
</dbReference>